<dbReference type="InterPro" id="IPR003812">
    <property type="entry name" value="Fido"/>
</dbReference>
<dbReference type="Proteomes" id="UP001324533">
    <property type="component" value="Chromosome"/>
</dbReference>
<dbReference type="PROSITE" id="PS51459">
    <property type="entry name" value="FIDO"/>
    <property type="match status" value="1"/>
</dbReference>
<organism evidence="2 3">
    <name type="scientific">Microbacterium invictum</name>
    <dbReference type="NCBI Taxonomy" id="515415"/>
    <lineage>
        <taxon>Bacteria</taxon>
        <taxon>Bacillati</taxon>
        <taxon>Actinomycetota</taxon>
        <taxon>Actinomycetes</taxon>
        <taxon>Micrococcales</taxon>
        <taxon>Microbacteriaceae</taxon>
        <taxon>Microbacterium</taxon>
    </lineage>
</organism>
<name>A0ABZ0VAE2_9MICO</name>
<evidence type="ECO:0000313" key="3">
    <source>
        <dbReference type="Proteomes" id="UP001324533"/>
    </source>
</evidence>
<gene>
    <name evidence="2" type="ORF">T9R20_16615</name>
</gene>
<sequence length="124" mass="13625">MTVYLRLDDALQVVDTFGFHVRDAGLLASALARPAAAMFGEDAYADLDAKGAALLESVLRNHSLADGNKRTGWTLLVVFWWLNGFRHSFSEDEAFDLVLGVAEGRIDLAESTRRLAAHRIAHQA</sequence>
<dbReference type="Gene3D" id="1.20.120.1870">
    <property type="entry name" value="Fic/DOC protein, Fido domain"/>
    <property type="match status" value="1"/>
</dbReference>
<accession>A0ABZ0VAE2</accession>
<dbReference type="InterPro" id="IPR053737">
    <property type="entry name" value="Type_II_TA_Toxin"/>
</dbReference>
<dbReference type="PANTHER" id="PTHR39426:SF1">
    <property type="entry name" value="HOMOLOGY TO DEATH-ON-CURING PROTEIN OF PHAGE P1"/>
    <property type="match status" value="1"/>
</dbReference>
<dbReference type="EMBL" id="CP139779">
    <property type="protein sequence ID" value="WQB70296.1"/>
    <property type="molecule type" value="Genomic_DNA"/>
</dbReference>
<dbReference type="RefSeq" id="WP_322410443.1">
    <property type="nucleotide sequence ID" value="NZ_CP139779.1"/>
</dbReference>
<dbReference type="PANTHER" id="PTHR39426">
    <property type="entry name" value="HOMOLOGY TO DEATH-ON-CURING PROTEIN OF PHAGE P1"/>
    <property type="match status" value="1"/>
</dbReference>
<protein>
    <submittedName>
        <fullName evidence="2">Type II toxin-antitoxin system death-on-curing family toxin</fullName>
    </submittedName>
</protein>
<keyword evidence="3" id="KW-1185">Reference proteome</keyword>
<proteinExistence type="predicted"/>
<feature type="domain" description="Fido" evidence="1">
    <location>
        <begin position="1"/>
        <end position="117"/>
    </location>
</feature>
<dbReference type="InterPro" id="IPR006440">
    <property type="entry name" value="Doc"/>
</dbReference>
<dbReference type="Pfam" id="PF02661">
    <property type="entry name" value="Fic"/>
    <property type="match status" value="1"/>
</dbReference>
<reference evidence="2 3" key="1">
    <citation type="submission" date="2023-06" db="EMBL/GenBank/DDBJ databases">
        <title>Rock-solubilizing bacteria, Microbacterium invictum, promotes re-establishment of vegetation in rocky wasteland by accelerating rock bio-weathering and reshaping soil bacterial community.</title>
        <authorList>
            <person name="Liu C."/>
        </authorList>
    </citation>
    <scope>NUCLEOTIDE SEQUENCE [LARGE SCALE GENOMIC DNA]</scope>
    <source>
        <strain evidence="2 3">X-18</strain>
    </source>
</reference>
<evidence type="ECO:0000313" key="2">
    <source>
        <dbReference type="EMBL" id="WQB70296.1"/>
    </source>
</evidence>
<dbReference type="NCBIfam" id="TIGR01550">
    <property type="entry name" value="DOC_P1"/>
    <property type="match status" value="1"/>
</dbReference>
<evidence type="ECO:0000259" key="1">
    <source>
        <dbReference type="PROSITE" id="PS51459"/>
    </source>
</evidence>